<dbReference type="Proteomes" id="UP000694941">
    <property type="component" value="Unplaced"/>
</dbReference>
<gene>
    <name evidence="3" type="primary">LOC106458959</name>
</gene>
<name>A0ABM1B3D8_LIMPO</name>
<feature type="signal peptide" evidence="1">
    <location>
        <begin position="1"/>
        <end position="23"/>
    </location>
</feature>
<dbReference type="GeneID" id="106458959"/>
<keyword evidence="2" id="KW-1185">Reference proteome</keyword>
<dbReference type="PANTHER" id="PTHR33361:SF2">
    <property type="entry name" value="DUF885 DOMAIN-CONTAINING PROTEIN"/>
    <property type="match status" value="1"/>
</dbReference>
<feature type="chain" id="PRO_5046411544" evidence="1">
    <location>
        <begin position="24"/>
        <end position="585"/>
    </location>
</feature>
<dbReference type="RefSeq" id="XP_013773982.2">
    <property type="nucleotide sequence ID" value="XM_013918528.2"/>
</dbReference>
<evidence type="ECO:0000256" key="1">
    <source>
        <dbReference type="SAM" id="SignalP"/>
    </source>
</evidence>
<keyword evidence="1" id="KW-0732">Signal</keyword>
<dbReference type="InterPro" id="IPR010281">
    <property type="entry name" value="DUF885"/>
</dbReference>
<evidence type="ECO:0000313" key="3">
    <source>
        <dbReference type="RefSeq" id="XP_013773982.2"/>
    </source>
</evidence>
<organism evidence="2 3">
    <name type="scientific">Limulus polyphemus</name>
    <name type="common">Atlantic horseshoe crab</name>
    <dbReference type="NCBI Taxonomy" id="6850"/>
    <lineage>
        <taxon>Eukaryota</taxon>
        <taxon>Metazoa</taxon>
        <taxon>Ecdysozoa</taxon>
        <taxon>Arthropoda</taxon>
        <taxon>Chelicerata</taxon>
        <taxon>Merostomata</taxon>
        <taxon>Xiphosura</taxon>
        <taxon>Limulidae</taxon>
        <taxon>Limulus</taxon>
    </lineage>
</organism>
<dbReference type="Pfam" id="PF05960">
    <property type="entry name" value="DUF885"/>
    <property type="match status" value="1"/>
</dbReference>
<sequence>MGVGLNSALVALLGVIIFHLLQNWYQYSEDQEPEGSSKMFKKEVEALFSEFWQWRLQESPEFASIIGNHIFDDKLESYSLEAFQKRKSEAESFLEVAKDLLSEVKDEVDHSNLELFIADLQSFIDGINAFGYFYPINHLEGVHIELERIVKSCMNLESVDDFWKLIARYRAFPKQAEEIIELLREGIRQGRTNHLVSMENVPKQFADLQTSVEESPFFQPFLSIPKVISSSEKEALKSEAHMVIKSQLLPAFQALGSFIESEYMAALRPNISVSSLPDGEKFYQECLKFHISCDMSPEEVHKIGLQEVERISKDLDEVVETLASNVTTSEFLRKIRTDPQFFYKTSEELLSGYEDIVLNQIRPKLPLIIKNIPKMKLSIIPTPPTMSGGPLAYYLSGAEDGSRPGTFFVNTGDIAASPKYEMMSLSLHEAEPGHHLQSSYMIEQTGVPAFRRNIEDRKYSDVPSRFPLHTAYLEGWGLYSEFLGHELGLYEDPYFLLGRLSQEIFRACRLVVDTGIHAFGWSREKAINFMLEHSAATKQNIEKEVDRYITWPGQACAYKIGELKIKELRNKAKTQLGKIKLFCLI</sequence>
<dbReference type="PANTHER" id="PTHR33361">
    <property type="entry name" value="GLR0591 PROTEIN"/>
    <property type="match status" value="1"/>
</dbReference>
<evidence type="ECO:0000313" key="2">
    <source>
        <dbReference type="Proteomes" id="UP000694941"/>
    </source>
</evidence>
<reference evidence="3" key="1">
    <citation type="submission" date="2025-08" db="UniProtKB">
        <authorList>
            <consortium name="RefSeq"/>
        </authorList>
    </citation>
    <scope>IDENTIFICATION</scope>
    <source>
        <tissue evidence="3">Muscle</tissue>
    </source>
</reference>
<proteinExistence type="predicted"/>
<accession>A0ABM1B3D8</accession>
<protein>
    <submittedName>
        <fullName evidence="3">Uncharacterized protein LOC106458959</fullName>
    </submittedName>
</protein>